<dbReference type="AlphaFoldDB" id="M5CCE1"/>
<dbReference type="InterPro" id="IPR001128">
    <property type="entry name" value="Cyt_P450"/>
</dbReference>
<keyword evidence="11" id="KW-1133">Transmembrane helix</keyword>
<keyword evidence="11" id="KW-0812">Transmembrane</keyword>
<dbReference type="HOGENOM" id="CLU_001570_14_0_1"/>
<keyword evidence="6 10" id="KW-0560">Oxidoreductase</keyword>
<dbReference type="InterPro" id="IPR017972">
    <property type="entry name" value="Cyt_P450_CS"/>
</dbReference>
<accession>M5CCE1</accession>
<keyword evidence="11" id="KW-0472">Membrane</keyword>
<comment type="caution">
    <text evidence="12">The sequence shown here is derived from an EMBL/GenBank/DDBJ whole genome shotgun (WGS) entry which is preliminary data.</text>
</comment>
<evidence type="ECO:0000256" key="5">
    <source>
        <dbReference type="ARBA" id="ARBA00022723"/>
    </source>
</evidence>
<evidence type="ECO:0000256" key="2">
    <source>
        <dbReference type="ARBA" id="ARBA00005179"/>
    </source>
</evidence>
<comment type="similarity">
    <text evidence="3 10">Belongs to the cytochrome P450 family.</text>
</comment>
<feature type="transmembrane region" description="Helical" evidence="11">
    <location>
        <begin position="12"/>
        <end position="31"/>
    </location>
</feature>
<keyword evidence="5 9" id="KW-0479">Metal-binding</keyword>
<dbReference type="Proteomes" id="UP000012065">
    <property type="component" value="Unassembled WGS sequence"/>
</dbReference>
<dbReference type="PRINTS" id="PR00385">
    <property type="entry name" value="P450"/>
</dbReference>
<proteinExistence type="inferred from homology"/>
<dbReference type="Gene3D" id="1.10.630.10">
    <property type="entry name" value="Cytochrome P450"/>
    <property type="match status" value="1"/>
</dbReference>
<dbReference type="SUPFAM" id="SSF48264">
    <property type="entry name" value="Cytochrome P450"/>
    <property type="match status" value="1"/>
</dbReference>
<dbReference type="PANTHER" id="PTHR24305">
    <property type="entry name" value="CYTOCHROME P450"/>
    <property type="match status" value="1"/>
</dbReference>
<dbReference type="GO" id="GO:0004497">
    <property type="term" value="F:monooxygenase activity"/>
    <property type="evidence" value="ECO:0007669"/>
    <property type="project" value="UniProtKB-KW"/>
</dbReference>
<dbReference type="InterPro" id="IPR050121">
    <property type="entry name" value="Cytochrome_P450_monoxygenase"/>
</dbReference>
<dbReference type="GO" id="GO:0016705">
    <property type="term" value="F:oxidoreductase activity, acting on paired donors, with incorporation or reduction of molecular oxygen"/>
    <property type="evidence" value="ECO:0007669"/>
    <property type="project" value="InterPro"/>
</dbReference>
<evidence type="ECO:0000256" key="3">
    <source>
        <dbReference type="ARBA" id="ARBA00010617"/>
    </source>
</evidence>
<evidence type="ECO:0000313" key="12">
    <source>
        <dbReference type="EMBL" id="CCO36959.1"/>
    </source>
</evidence>
<evidence type="ECO:0000256" key="9">
    <source>
        <dbReference type="PIRSR" id="PIRSR602401-1"/>
    </source>
</evidence>
<dbReference type="EMBL" id="CAOJ01016602">
    <property type="protein sequence ID" value="CCO36959.1"/>
    <property type="molecule type" value="Genomic_DNA"/>
</dbReference>
<dbReference type="PROSITE" id="PS00086">
    <property type="entry name" value="CYTOCHROME_P450"/>
    <property type="match status" value="1"/>
</dbReference>
<evidence type="ECO:0000256" key="6">
    <source>
        <dbReference type="ARBA" id="ARBA00023002"/>
    </source>
</evidence>
<evidence type="ECO:0000256" key="4">
    <source>
        <dbReference type="ARBA" id="ARBA00022617"/>
    </source>
</evidence>
<dbReference type="Pfam" id="PF00067">
    <property type="entry name" value="p450"/>
    <property type="match status" value="1"/>
</dbReference>
<dbReference type="PANTHER" id="PTHR24305:SF29">
    <property type="entry name" value="BENZOATE-PARA-HYDROXYLASE"/>
    <property type="match status" value="1"/>
</dbReference>
<dbReference type="GO" id="GO:0020037">
    <property type="term" value="F:heme binding"/>
    <property type="evidence" value="ECO:0007669"/>
    <property type="project" value="InterPro"/>
</dbReference>
<dbReference type="InterPro" id="IPR036396">
    <property type="entry name" value="Cyt_P450_sf"/>
</dbReference>
<reference evidence="12 13" key="1">
    <citation type="journal article" date="2013" name="J. Biotechnol.">
        <title>Establishment and interpretation of the genome sequence of the phytopathogenic fungus Rhizoctonia solani AG1-IB isolate 7/3/14.</title>
        <authorList>
            <person name="Wibberg D.W."/>
            <person name="Jelonek L.J."/>
            <person name="Rupp O.R."/>
            <person name="Hennig M.H."/>
            <person name="Eikmeyer F.E."/>
            <person name="Goesmann A.G."/>
            <person name="Hartmann A.H."/>
            <person name="Borriss R.B."/>
            <person name="Grosch R.G."/>
            <person name="Puehler A.P."/>
            <person name="Schlueter A.S."/>
        </authorList>
    </citation>
    <scope>NUCLEOTIDE SEQUENCE [LARGE SCALE GENOMIC DNA]</scope>
    <source>
        <strain evidence="13">AG1-IB / isolate 7/3/14</strain>
    </source>
</reference>
<dbReference type="InterPro" id="IPR002401">
    <property type="entry name" value="Cyt_P450_E_grp-I"/>
</dbReference>
<evidence type="ECO:0000256" key="8">
    <source>
        <dbReference type="ARBA" id="ARBA00023033"/>
    </source>
</evidence>
<organism evidence="12 13">
    <name type="scientific">Thanatephorus cucumeris (strain AG1-IB / isolate 7/3/14)</name>
    <name type="common">Lettuce bottom rot fungus</name>
    <name type="synonym">Rhizoctonia solani</name>
    <dbReference type="NCBI Taxonomy" id="1108050"/>
    <lineage>
        <taxon>Eukaryota</taxon>
        <taxon>Fungi</taxon>
        <taxon>Dikarya</taxon>
        <taxon>Basidiomycota</taxon>
        <taxon>Agaricomycotina</taxon>
        <taxon>Agaricomycetes</taxon>
        <taxon>Cantharellales</taxon>
        <taxon>Ceratobasidiaceae</taxon>
        <taxon>Rhizoctonia</taxon>
        <taxon>Rhizoctonia solani AG-1</taxon>
    </lineage>
</organism>
<evidence type="ECO:0008006" key="14">
    <source>
        <dbReference type="Google" id="ProtNLM"/>
    </source>
</evidence>
<dbReference type="GO" id="GO:0005506">
    <property type="term" value="F:iron ion binding"/>
    <property type="evidence" value="ECO:0007669"/>
    <property type="project" value="InterPro"/>
</dbReference>
<keyword evidence="7 9" id="KW-0408">Iron</keyword>
<keyword evidence="4 9" id="KW-0349">Heme</keyword>
<comment type="cofactor">
    <cofactor evidence="1 9">
        <name>heme</name>
        <dbReference type="ChEBI" id="CHEBI:30413"/>
    </cofactor>
</comment>
<feature type="binding site" description="axial binding residue" evidence="9">
    <location>
        <position position="486"/>
    </location>
    <ligand>
        <name>heme</name>
        <dbReference type="ChEBI" id="CHEBI:30413"/>
    </ligand>
    <ligandPart>
        <name>Fe</name>
        <dbReference type="ChEBI" id="CHEBI:18248"/>
    </ligandPart>
</feature>
<dbReference type="PRINTS" id="PR00463">
    <property type="entry name" value="EP450I"/>
</dbReference>
<evidence type="ECO:0000256" key="11">
    <source>
        <dbReference type="SAM" id="Phobius"/>
    </source>
</evidence>
<evidence type="ECO:0000256" key="7">
    <source>
        <dbReference type="ARBA" id="ARBA00023004"/>
    </source>
</evidence>
<evidence type="ECO:0000256" key="10">
    <source>
        <dbReference type="RuleBase" id="RU000461"/>
    </source>
</evidence>
<keyword evidence="8 10" id="KW-0503">Monooxygenase</keyword>
<name>M5CCE1_THACB</name>
<comment type="pathway">
    <text evidence="2">Secondary metabolite biosynthesis.</text>
</comment>
<evidence type="ECO:0000313" key="13">
    <source>
        <dbReference type="Proteomes" id="UP000012065"/>
    </source>
</evidence>
<sequence>MFSETIHLSISQYYATAGALLAAYYLVPYLIDPHDYRRRFSGPWIASFSNSWLAGVGGSGHQCQDIHKAHEKYGKFVRIGPNHISIADPDALQVVYGHSEGLLKPEFYEILQFADTKDMFSARDKAVHTMKRKRVANIYSAQNVLSFEPRVKEHIQRFCIQLDMRCDQALRGASGPNWNAKDGRAVLNSSPQFAYLSFDIISDLAVGVPFGMVDRQKDSAPASLSLVSERNIQDIPIVRLVAAGGRLALSLGPYPSWAQKLLIRAPWHMSNLNRRRAFLETTKALVDARLSRMGKDQPEDQERGPDLLDKLFEVRNPDGSPMSRQELDSEGLVTIGAGSDTTANSLSALCYYIASDPKVKSRLQEELDLALSSTRELAKDQSHYTPPSHKQIKHLPYLDACIKEALRLFSTQGVGLPRVVPAGKTLTVAGEVFNEGSIISIPSYSTNRSDVWGSDAEKYRPERWLEEGSTSLNKYFVPFSIGPRACIGRNLANMNMLLISAAFFHRYDVELASTSTKLKVTDGFLRDVTHCEVSIKRRF</sequence>
<protein>
    <recommendedName>
        <fullName evidence="14">Benzoate 4-monooxygenase</fullName>
    </recommendedName>
</protein>
<evidence type="ECO:0000256" key="1">
    <source>
        <dbReference type="ARBA" id="ARBA00001971"/>
    </source>
</evidence>
<gene>
    <name evidence="12" type="ORF">BN14_11108</name>
</gene>